<comment type="caution">
    <text evidence="2">The sequence shown here is derived from an EMBL/GenBank/DDBJ whole genome shotgun (WGS) entry which is preliminary data.</text>
</comment>
<evidence type="ECO:0000256" key="1">
    <source>
        <dbReference type="SAM" id="MobiDB-lite"/>
    </source>
</evidence>
<evidence type="ECO:0000313" key="2">
    <source>
        <dbReference type="EMBL" id="KAJ1124714.1"/>
    </source>
</evidence>
<evidence type="ECO:0000313" key="3">
    <source>
        <dbReference type="Proteomes" id="UP001066276"/>
    </source>
</evidence>
<feature type="region of interest" description="Disordered" evidence="1">
    <location>
        <begin position="177"/>
        <end position="256"/>
    </location>
</feature>
<feature type="compositionally biased region" description="Polar residues" evidence="1">
    <location>
        <begin position="125"/>
        <end position="141"/>
    </location>
</feature>
<dbReference type="EMBL" id="JANPWB010000011">
    <property type="protein sequence ID" value="KAJ1124714.1"/>
    <property type="molecule type" value="Genomic_DNA"/>
</dbReference>
<proteinExistence type="predicted"/>
<reference evidence="2" key="1">
    <citation type="journal article" date="2022" name="bioRxiv">
        <title>Sequencing and chromosome-scale assembly of the giantPleurodeles waltlgenome.</title>
        <authorList>
            <person name="Brown T."/>
            <person name="Elewa A."/>
            <person name="Iarovenko S."/>
            <person name="Subramanian E."/>
            <person name="Araus A.J."/>
            <person name="Petzold A."/>
            <person name="Susuki M."/>
            <person name="Suzuki K.-i.T."/>
            <person name="Hayashi T."/>
            <person name="Toyoda A."/>
            <person name="Oliveira C."/>
            <person name="Osipova E."/>
            <person name="Leigh N.D."/>
            <person name="Simon A."/>
            <person name="Yun M.H."/>
        </authorList>
    </citation>
    <scope>NUCLEOTIDE SEQUENCE</scope>
    <source>
        <strain evidence="2">20211129_DDA</strain>
        <tissue evidence="2">Liver</tissue>
    </source>
</reference>
<protein>
    <submittedName>
        <fullName evidence="2">Uncharacterized protein</fullName>
    </submittedName>
</protein>
<accession>A0AAV7PD05</accession>
<keyword evidence="3" id="KW-1185">Reference proteome</keyword>
<dbReference type="AlphaFoldDB" id="A0AAV7PD05"/>
<sequence>MEGLIQAGLLCLSKQVGPLSGEVGEETAIPCQIPEKHCGKIVLGPLSSLLPSRWAPLLRVPLEQKLRPEEGPGASMGPPYTSGASPPQPGPPCVCLSRLGAATAGPTSAPTPPARGRPSRERPVSGNSSVRPHQHQGTAGQAQIEGRRPVRAIRPHLLRIPMQGAQWHSCEAHGQDPVVSSHWEGPNRDHRGLRPIRPDGPLSSPVRHLRHQGPGPNDSLSTRGGGRTCSSRGSYLPPRPGHLRHSSEGGGAPGTYLRSNTSDIGFGVASGAAAGCHGLRRHFSRWSRRPAAGLLPRFSQLLGSPGSPVDEEHPRVNGRVFQNGNKVGFLWRMTEGSRALPSQNGTFNFPLLSPGGWLL</sequence>
<feature type="region of interest" description="Disordered" evidence="1">
    <location>
        <begin position="67"/>
        <end position="148"/>
    </location>
</feature>
<gene>
    <name evidence="2" type="ORF">NDU88_003163</name>
</gene>
<dbReference type="Proteomes" id="UP001066276">
    <property type="component" value="Chromosome 7"/>
</dbReference>
<organism evidence="2 3">
    <name type="scientific">Pleurodeles waltl</name>
    <name type="common">Iberian ribbed newt</name>
    <dbReference type="NCBI Taxonomy" id="8319"/>
    <lineage>
        <taxon>Eukaryota</taxon>
        <taxon>Metazoa</taxon>
        <taxon>Chordata</taxon>
        <taxon>Craniata</taxon>
        <taxon>Vertebrata</taxon>
        <taxon>Euteleostomi</taxon>
        <taxon>Amphibia</taxon>
        <taxon>Batrachia</taxon>
        <taxon>Caudata</taxon>
        <taxon>Salamandroidea</taxon>
        <taxon>Salamandridae</taxon>
        <taxon>Pleurodelinae</taxon>
        <taxon>Pleurodeles</taxon>
    </lineage>
</organism>
<name>A0AAV7PD05_PLEWA</name>